<sequence length="318" mass="32747">MAARPCQVAAGLGAASTNYRKASRATTVGTGGCTAQAGQGGRRPRAVGHHDGSARGNERRRWQFESAKRWQGAVSDDFYHVSRDTCEVSDDTYQVSDEDGDGGGRGQVRDGGGGGWARQWRRGTGTAAVGDGDGGDGTGAGLAGAAAPSRQIRQGREGRRGKGGVVAADGVEVQRRGWWERLPSARSGGPTEGREAVAPSPPPDPAGGEAAAARAAADLPVSALGSGGGGLRRAGASGHGGGSCDNDDDDFDGGCDEDDKRPPPSTAPPASTPTNLGSARVAFQRPPNSRRWIRPPRGSDLSEVYVTFDGLERVTRYK</sequence>
<name>Q8LN24_ORYSJ</name>
<feature type="region of interest" description="Disordered" evidence="1">
    <location>
        <begin position="25"/>
        <end position="59"/>
    </location>
</feature>
<proteinExistence type="predicted"/>
<feature type="compositionally biased region" description="Low complexity" evidence="1">
    <location>
        <begin position="206"/>
        <end position="224"/>
    </location>
</feature>
<organism evidence="2 3">
    <name type="scientific">Oryza sativa subsp. japonica</name>
    <name type="common">Rice</name>
    <dbReference type="NCBI Taxonomy" id="39947"/>
    <lineage>
        <taxon>Eukaryota</taxon>
        <taxon>Viridiplantae</taxon>
        <taxon>Streptophyta</taxon>
        <taxon>Embryophyta</taxon>
        <taxon>Tracheophyta</taxon>
        <taxon>Spermatophyta</taxon>
        <taxon>Magnoliopsida</taxon>
        <taxon>Liliopsida</taxon>
        <taxon>Poales</taxon>
        <taxon>Poaceae</taxon>
        <taxon>BOP clade</taxon>
        <taxon>Oryzoideae</taxon>
        <taxon>Oryzeae</taxon>
        <taxon>Oryzinae</taxon>
        <taxon>Oryza</taxon>
        <taxon>Oryza sativa</taxon>
    </lineage>
</organism>
<evidence type="ECO:0000313" key="2">
    <source>
        <dbReference type="EMBL" id="AAM88631.1"/>
    </source>
</evidence>
<gene>
    <name evidence="2" type="primary">OSJNBa0053C23.30</name>
</gene>
<dbReference type="Proteomes" id="UP000000763">
    <property type="component" value="Chromosome 10"/>
</dbReference>
<feature type="compositionally biased region" description="Gly residues" evidence="1">
    <location>
        <begin position="103"/>
        <end position="116"/>
    </location>
</feature>
<feature type="compositionally biased region" description="Basic and acidic residues" evidence="1">
    <location>
        <begin position="48"/>
        <end position="59"/>
    </location>
</feature>
<evidence type="ECO:0000313" key="3">
    <source>
        <dbReference type="Proteomes" id="UP000000763"/>
    </source>
</evidence>
<protein>
    <submittedName>
        <fullName evidence="2">Uncharacterized protein</fullName>
    </submittedName>
</protein>
<feature type="compositionally biased region" description="Gly residues" evidence="1">
    <location>
        <begin position="225"/>
        <end position="243"/>
    </location>
</feature>
<reference evidence="3" key="2">
    <citation type="journal article" date="2008" name="Nucleic Acids Res.">
        <title>The rice annotation project database (RAP-DB): 2008 update.</title>
        <authorList>
            <consortium name="The rice annotation project (RAP)"/>
        </authorList>
    </citation>
    <scope>GENOME REANNOTATION</scope>
    <source>
        <strain evidence="3">cv. Nipponbare</strain>
    </source>
</reference>
<dbReference type="AlphaFoldDB" id="Q8LN24"/>
<accession>Q8LN24</accession>
<feature type="compositionally biased region" description="Acidic residues" evidence="1">
    <location>
        <begin position="245"/>
        <end position="257"/>
    </location>
</feature>
<dbReference type="EMBL" id="AC092389">
    <property type="protein sequence ID" value="AAM88631.1"/>
    <property type="molecule type" value="Genomic_DNA"/>
</dbReference>
<feature type="compositionally biased region" description="Low complexity" evidence="1">
    <location>
        <begin position="25"/>
        <end position="37"/>
    </location>
</feature>
<feature type="region of interest" description="Disordered" evidence="1">
    <location>
        <begin position="182"/>
        <end position="301"/>
    </location>
</feature>
<feature type="compositionally biased region" description="Gly residues" evidence="1">
    <location>
        <begin position="131"/>
        <end position="142"/>
    </location>
</feature>
<reference evidence="3" key="1">
    <citation type="journal article" date="2005" name="Nature">
        <title>The map-based sequence of the rice genome.</title>
        <authorList>
            <consortium name="International rice genome sequencing project (IRGSP)"/>
            <person name="Matsumoto T."/>
            <person name="Wu J."/>
            <person name="Kanamori H."/>
            <person name="Katayose Y."/>
            <person name="Fujisawa M."/>
            <person name="Namiki N."/>
            <person name="Mizuno H."/>
            <person name="Yamamoto K."/>
            <person name="Antonio B.A."/>
            <person name="Baba T."/>
            <person name="Sakata K."/>
            <person name="Nagamura Y."/>
            <person name="Aoki H."/>
            <person name="Arikawa K."/>
            <person name="Arita K."/>
            <person name="Bito T."/>
            <person name="Chiden Y."/>
            <person name="Fujitsuka N."/>
            <person name="Fukunaka R."/>
            <person name="Hamada M."/>
            <person name="Harada C."/>
            <person name="Hayashi A."/>
            <person name="Hijishita S."/>
            <person name="Honda M."/>
            <person name="Hosokawa S."/>
            <person name="Ichikawa Y."/>
            <person name="Idonuma A."/>
            <person name="Iijima M."/>
            <person name="Ikeda M."/>
            <person name="Ikeno M."/>
            <person name="Ito K."/>
            <person name="Ito S."/>
            <person name="Ito T."/>
            <person name="Ito Y."/>
            <person name="Ito Y."/>
            <person name="Iwabuchi A."/>
            <person name="Kamiya K."/>
            <person name="Karasawa W."/>
            <person name="Kurita K."/>
            <person name="Katagiri S."/>
            <person name="Kikuta A."/>
            <person name="Kobayashi H."/>
            <person name="Kobayashi N."/>
            <person name="Machita K."/>
            <person name="Maehara T."/>
            <person name="Masukawa M."/>
            <person name="Mizubayashi T."/>
            <person name="Mukai Y."/>
            <person name="Nagasaki H."/>
            <person name="Nagata Y."/>
            <person name="Naito S."/>
            <person name="Nakashima M."/>
            <person name="Nakama Y."/>
            <person name="Nakamichi Y."/>
            <person name="Nakamura M."/>
            <person name="Meguro A."/>
            <person name="Negishi M."/>
            <person name="Ohta I."/>
            <person name="Ohta T."/>
            <person name="Okamoto M."/>
            <person name="Ono N."/>
            <person name="Saji S."/>
            <person name="Sakaguchi M."/>
            <person name="Sakai K."/>
            <person name="Shibata M."/>
            <person name="Shimokawa T."/>
            <person name="Song J."/>
            <person name="Takazaki Y."/>
            <person name="Terasawa K."/>
            <person name="Tsugane M."/>
            <person name="Tsuji K."/>
            <person name="Ueda S."/>
            <person name="Waki K."/>
            <person name="Yamagata H."/>
            <person name="Yamamoto M."/>
            <person name="Yamamoto S."/>
            <person name="Yamane H."/>
            <person name="Yoshiki S."/>
            <person name="Yoshihara R."/>
            <person name="Yukawa K."/>
            <person name="Zhong H."/>
            <person name="Yano M."/>
            <person name="Yuan Q."/>
            <person name="Ouyang S."/>
            <person name="Liu J."/>
            <person name="Jones K.M."/>
            <person name="Gansberger K."/>
            <person name="Moffat K."/>
            <person name="Hill J."/>
            <person name="Bera J."/>
            <person name="Fadrosh D."/>
            <person name="Jin S."/>
            <person name="Johri S."/>
            <person name="Kim M."/>
            <person name="Overton L."/>
            <person name="Reardon M."/>
            <person name="Tsitrin T."/>
            <person name="Vuong H."/>
            <person name="Weaver B."/>
            <person name="Ciecko A."/>
            <person name="Tallon L."/>
            <person name="Jackson J."/>
            <person name="Pai G."/>
            <person name="Aken S.V."/>
            <person name="Utterback T."/>
            <person name="Reidmuller S."/>
            <person name="Feldblyum T."/>
            <person name="Hsiao J."/>
            <person name="Zismann V."/>
            <person name="Iobst S."/>
            <person name="de Vazeille A.R."/>
            <person name="Buell C.R."/>
            <person name="Ying K."/>
            <person name="Li Y."/>
            <person name="Lu T."/>
            <person name="Huang Y."/>
            <person name="Zhao Q."/>
            <person name="Feng Q."/>
            <person name="Zhang L."/>
            <person name="Zhu J."/>
            <person name="Weng Q."/>
            <person name="Mu J."/>
            <person name="Lu Y."/>
            <person name="Fan D."/>
            <person name="Liu Y."/>
            <person name="Guan J."/>
            <person name="Zhang Y."/>
            <person name="Yu S."/>
            <person name="Liu X."/>
            <person name="Zhang Y."/>
            <person name="Hong G."/>
            <person name="Han B."/>
            <person name="Choisne N."/>
            <person name="Demange N."/>
            <person name="Orjeda G."/>
            <person name="Samain S."/>
            <person name="Cattolico L."/>
            <person name="Pelletier E."/>
            <person name="Couloux A."/>
            <person name="Segurens B."/>
            <person name="Wincker P."/>
            <person name="D'Hont A."/>
            <person name="Scarpelli C."/>
            <person name="Weissenbach J."/>
            <person name="Salanoubat M."/>
            <person name="Quetier F."/>
            <person name="Yu Y."/>
            <person name="Kim H.R."/>
            <person name="Rambo T."/>
            <person name="Currie J."/>
            <person name="Collura K."/>
            <person name="Luo M."/>
            <person name="Yang T."/>
            <person name="Ammiraju J.S.S."/>
            <person name="Engler F."/>
            <person name="Soderlund C."/>
            <person name="Wing R.A."/>
            <person name="Palmer L.E."/>
            <person name="de la Bastide M."/>
            <person name="Spiegel L."/>
            <person name="Nascimento L."/>
            <person name="Zutavern T."/>
            <person name="O'Shaughnessy A."/>
            <person name="Dike S."/>
            <person name="Dedhia N."/>
            <person name="Preston R."/>
            <person name="Balija V."/>
            <person name="McCombie W.R."/>
            <person name="Chow T."/>
            <person name="Chen H."/>
            <person name="Chung M."/>
            <person name="Chen C."/>
            <person name="Shaw J."/>
            <person name="Wu H."/>
            <person name="Hsiao K."/>
            <person name="Chao Y."/>
            <person name="Chu M."/>
            <person name="Cheng C."/>
            <person name="Hour A."/>
            <person name="Lee P."/>
            <person name="Lin S."/>
            <person name="Lin Y."/>
            <person name="Liou J."/>
            <person name="Liu S."/>
            <person name="Hsing Y."/>
            <person name="Raghuvanshi S."/>
            <person name="Mohanty A."/>
            <person name="Bharti A.K."/>
            <person name="Gaur A."/>
            <person name="Gupta V."/>
            <person name="Kumar D."/>
            <person name="Ravi V."/>
            <person name="Vij S."/>
            <person name="Kapur A."/>
            <person name="Khurana P."/>
            <person name="Khurana P."/>
            <person name="Khurana J.P."/>
            <person name="Tyagi A.K."/>
            <person name="Gaikwad K."/>
            <person name="Singh A."/>
            <person name="Dalal V."/>
            <person name="Srivastava S."/>
            <person name="Dixit A."/>
            <person name="Pal A.K."/>
            <person name="Ghazi I.A."/>
            <person name="Yadav M."/>
            <person name="Pandit A."/>
            <person name="Bhargava A."/>
            <person name="Sureshbabu K."/>
            <person name="Batra K."/>
            <person name="Sharma T.R."/>
            <person name="Mohapatra T."/>
            <person name="Singh N.K."/>
            <person name="Messing J."/>
            <person name="Nelson A.B."/>
            <person name="Fuks G."/>
            <person name="Kavchok S."/>
            <person name="Keizer G."/>
            <person name="Linton E."/>
            <person name="Llaca V."/>
            <person name="Song R."/>
            <person name="Tanyolac B."/>
            <person name="Young S."/>
            <person name="Ho-Il K."/>
            <person name="Hahn J.H."/>
            <person name="Sangsakoo G."/>
            <person name="Vanavichit A."/>
            <person name="de Mattos Luiz.A.T."/>
            <person name="Zimmer P.D."/>
            <person name="Malone G."/>
            <person name="Dellagostin O."/>
            <person name="de Oliveira A.C."/>
            <person name="Bevan M."/>
            <person name="Bancroft I."/>
            <person name="Minx P."/>
            <person name="Cordum H."/>
            <person name="Wilson R."/>
            <person name="Cheng Z."/>
            <person name="Jin W."/>
            <person name="Jiang J."/>
            <person name="Leong S.A."/>
            <person name="Iwama H."/>
            <person name="Gojobori T."/>
            <person name="Itoh T."/>
            <person name="Niimura Y."/>
            <person name="Fujii Y."/>
            <person name="Habara T."/>
            <person name="Sakai H."/>
            <person name="Sato Y."/>
            <person name="Wilson G."/>
            <person name="Kumar K."/>
            <person name="McCouch S."/>
            <person name="Juretic N."/>
            <person name="Hoen D."/>
            <person name="Wright S."/>
            <person name="Bruskiewich R."/>
            <person name="Bureau T."/>
            <person name="Miyao A."/>
            <person name="Hirochika H."/>
            <person name="Nishikawa T."/>
            <person name="Kadowaki K."/>
            <person name="Sugiura M."/>
            <person name="Burr B."/>
            <person name="Sasaki T."/>
        </authorList>
    </citation>
    <scope>NUCLEOTIDE SEQUENCE [LARGE SCALE GENOMIC DNA]</scope>
    <source>
        <strain evidence="3">cv. Nipponbare</strain>
    </source>
</reference>
<feature type="region of interest" description="Disordered" evidence="1">
    <location>
        <begin position="92"/>
        <end position="168"/>
    </location>
</feature>
<evidence type="ECO:0000256" key="1">
    <source>
        <dbReference type="SAM" id="MobiDB-lite"/>
    </source>
</evidence>